<protein>
    <recommendedName>
        <fullName evidence="1">Autotransporter domain-containing protein</fullName>
    </recommendedName>
</protein>
<dbReference type="EMBL" id="JACXLC010000001">
    <property type="protein sequence ID" value="MBD2840859.1"/>
    <property type="molecule type" value="Genomic_DNA"/>
</dbReference>
<dbReference type="SMART" id="SM00710">
    <property type="entry name" value="PbH1"/>
    <property type="match status" value="17"/>
</dbReference>
<organism evidence="2 3">
    <name type="scientific">Erythrobacter rubeus</name>
    <dbReference type="NCBI Taxonomy" id="2760803"/>
    <lineage>
        <taxon>Bacteria</taxon>
        <taxon>Pseudomonadati</taxon>
        <taxon>Pseudomonadota</taxon>
        <taxon>Alphaproteobacteria</taxon>
        <taxon>Sphingomonadales</taxon>
        <taxon>Erythrobacteraceae</taxon>
        <taxon>Erythrobacter/Porphyrobacter group</taxon>
        <taxon>Erythrobacter</taxon>
    </lineage>
</organism>
<evidence type="ECO:0000259" key="1">
    <source>
        <dbReference type="PROSITE" id="PS51208"/>
    </source>
</evidence>
<dbReference type="RefSeq" id="WP_190786446.1">
    <property type="nucleotide sequence ID" value="NZ_JACXLC010000001.1"/>
</dbReference>
<dbReference type="InterPro" id="IPR005546">
    <property type="entry name" value="Autotransporte_beta"/>
</dbReference>
<dbReference type="SUPFAM" id="SSF103515">
    <property type="entry name" value="Autotransporter"/>
    <property type="match status" value="1"/>
</dbReference>
<gene>
    <name evidence="2" type="ORF">IB285_01165</name>
</gene>
<keyword evidence="3" id="KW-1185">Reference proteome</keyword>
<dbReference type="Gene3D" id="2.160.20.20">
    <property type="match status" value="1"/>
</dbReference>
<dbReference type="PROSITE" id="PS51208">
    <property type="entry name" value="AUTOTRANSPORTER"/>
    <property type="match status" value="1"/>
</dbReference>
<proteinExistence type="predicted"/>
<dbReference type="Proteomes" id="UP000635384">
    <property type="component" value="Unassembled WGS sequence"/>
</dbReference>
<evidence type="ECO:0000313" key="3">
    <source>
        <dbReference type="Proteomes" id="UP000635384"/>
    </source>
</evidence>
<reference evidence="2 3" key="1">
    <citation type="submission" date="2020-09" db="EMBL/GenBank/DDBJ databases">
        <authorList>
            <person name="Yoon J.-W."/>
        </authorList>
    </citation>
    <scope>NUCLEOTIDE SEQUENCE [LARGE SCALE GENOMIC DNA]</scope>
    <source>
        <strain evidence="2 3">KMU-140</strain>
    </source>
</reference>
<feature type="domain" description="Autotransporter" evidence="1">
    <location>
        <begin position="2555"/>
        <end position="2830"/>
    </location>
</feature>
<accession>A0ABR8KQZ5</accession>
<name>A0ABR8KQZ5_9SPHN</name>
<comment type="caution">
    <text evidence="2">The sequence shown here is derived from an EMBL/GenBank/DDBJ whole genome shotgun (WGS) entry which is preliminary data.</text>
</comment>
<dbReference type="SMART" id="SM00869">
    <property type="entry name" value="Autotransporter"/>
    <property type="match status" value="1"/>
</dbReference>
<dbReference type="InterPro" id="IPR006626">
    <property type="entry name" value="PbH1"/>
</dbReference>
<dbReference type="InterPro" id="IPR036709">
    <property type="entry name" value="Autotransporte_beta_dom_sf"/>
</dbReference>
<evidence type="ECO:0000313" key="2">
    <source>
        <dbReference type="EMBL" id="MBD2840859.1"/>
    </source>
</evidence>
<sequence length="2830" mass="278096">MAHHDQTQNSASQSRYIFGGAGNFLRWSNSAMLRGGRVTKFKGVAASYSPELGLVTFAAERGAAAGGGSTDLTRGMVRRLLQWSAAPVALLAAQSPAFAQAQDECVEVTPGQILCQDNGGPATTEQDLSPATNGDDVIVTIEDGFEVDVPNSGGDGISIENAGAVTIQQSSGSSTITGDDYGIDVYLADDDISITTGGDVTGRDSTGIFASTSEDANPDATITIDTTAGTVSGGFNGIQVGQNAMGDVEIVAGDVNGGQYSSLLGANGSAIDVRSDSSGSTTIDSTAGSLLGAANGIYVRNYQGGNVSITTSDVTGQYYSGMRINSDGGNIDIDTSGGLVQGGTDGIRVSQAGDGDVTITTADVEGQDSNGIEVDRDLGVGNVAIDSTLGNVTGSENGIEVRHNGIGSITITTTDVEGERGFGIYATNEATGTDIIIDSSAGSVVSSVDSYSAAIRVRNDGTGVTRITTADVTSGDASGEGGDAIYVRNGANTTGVEIDTTAGTVSGDVYGINVRHYGTGDTTVSAADVTASGLDGIFITTGDNSGDVTIDSTAGTVSGNDFGINVRSEGVGANITVTTADVNADRLDGINVNDDGEGTFGADVTIDTAAGSVTGFDEGIVARNAGAGDLSITTADVSGNEGYGIRAINSSADGGDMIIDSSAGAVSGFNDGIRARSYGSGITRITTGDVSSQNNSGIDLDAGPAAGDVFIDTAAGSVSAFQYGIEVEHRGTGNIDIATANVTTDVSAGVRVLGAGGNISVDTVAGSVNAEQGGIVAFNSGTTGDIAITTADVSSGSFDTAAISVSQGGGNVSVDTTAGTVNGASAGINVRNEGTGDTVITTAAATSSRGDGVYGYNDVSAGNLTIDTSNGGVFGQQDGINARNNGTGDTSITAANVTSGSAFGIDARNAENAGALTIDSSAGAVNGATFGVFASNEGSGVTTITTADVNGESQDGIDASVRGTAGDLVIDTTAGLVTGRTTGISTSNSGTGDVSITTGDVLAQDFTAIYASNGVGTVSVDTSAGVITGGADGVVVRQRGTGDANVTSADVVGTSRYGIFVDLDSDANNLTIDSTAGDVTGQTNGIRTTNAGYGDTVINTGNVTSTSGSAINASNEGYSNDLTINSSSGTVEGSSTGIFASNSSYGSLSITTADVIGAGADGIRGSNQVGTVDVIIDSTAGSVSGSGFGSVGVRASNLGSGITSIMTADVFGSDTGISANIGSTAGDLIIDTSAGEVDGGFVGIVTTNGGTGRQTITTGDVSTFSGNAIYATNIAATATDITLDTSAGEVQGAGSGIVVVNAGTGYTRITTADVTGASNLGNGIEAINDPTAGDLTIDSSAGAVMGGNRGVFVRNFGSGAVSITTAAVTGQADNGVDIYNGIDGDALLLDTSAGPVEGAQNGIFVRNYGDGQNATITTADVTGDSADGIDVVNADTTGDLTIDSSAGSVNGSANGINARNYGTGSTSVVTANVTGTTGDGVYMVTGADSTTLDIDTSAGAVTGGNRGIYANHQGSGDLTITVGNVRGESAEGILASTSDSEADIVVRGGAGVDSNVIGATDGIRLITTGVSVLDADFTDEGIIVTNAIGPSITVSDLDSVTGQNGDALNLTTAGGDITVSNIGTITGLGGNGIFASTFGGDIIIENVGFDGGITATGGVGIAAYANFGGTVRIGTSGPVTGDAYGVNATGTNGSGVFIDTTAYEVSAAIGIRAVNSAPGAAGLSITTANVTGTGGEGIHAVTEGGDVVVDTTAGTVTGLTDGIATSNTGTGSTTIETADVNATVGDGINGFNDDDASNLVINSVAGDVTGGDDGIDALNEGGGQLVITTGDVTALGGDAVEARNLGTELVIDTTAGALVGESNGVIAVNNGTGTTSVVTGDVTSRNSSGLFSLGSGTDILVDTSAGDVSGGTSGIVVLNRGAGSTRVVTGDVAALEAEPGITQGVGISVTSDPSAEDVIIDSSGGTINATGSGVRVVQYGAGDVEIVVADVSAAAFNGIAAYDGFEGAEGEGSIRIDSSSGTVVGGRNGILALNSGEGELAIVTASVSGGSEAGIDAASQGSALRIDSSAGDVTGATYGITAENTGTGALTITAANVTGTNAAGILATSTGADIGIDSNAGAVTGATIGVQAQQTGAGDISLLVNEVSGAVGIDTNAVGGATVITLGSTAVVTGTSGFGIDARSTGGDVTIQGSSGTVTGATDGIYVRPVTADITVGTIDLVEGLGADGLDLLTQGGAITVSNIDAIIGNGGNGITAVASGGTGGAIDLQSAGTISGAQSGIAASTDGTGTIAIDVGGQTSGAANGIAFATAGGTVTITNSGDLSGGDFAVFASGAATGPITLTNSGAITSAIQFADADDQFINSGFFAAAGTSDFGEGSDTLVNSGTLNIAGNVQFDRLERLQNSGTLSLVNGQTGGVFTTPGDFVGDGGRVELDVNFSEGAGDLLTIGGAATGSTELVLNLVDFSFSFGDNVVIADAGEGTQADAFSVVEASGSASPFLSFDLQFDEIESDFVVGVDLEERVFEATKIAEAAQALWYRSADAWADHRANARFADDEISPVWVVAYGVSSQRDEIFRDPTGLSLEDADLSYSQDFFGVQTGVDFDAATGLVLGITGGYSSSSFRQDAGGSTVLFDALNIGVGASYASGGFYAEALAKFDSITGDFSDPVRRDFAADIDANAFGVRIETGYRFGSDALYAEPRISLDLQRTDLDDLAFPGQAFEFDNVDGFRGTAGLRLGGYRQSSGNTTIGYYLDASAVREFEGDANVAFRAFADVVEFQNNAIGTYANVQAGITLEGDGPLSGFFQAESDISDDYSSFGGKVGLKVRF</sequence>
<dbReference type="InterPro" id="IPR012332">
    <property type="entry name" value="Autotransporter_pectin_lyase_C"/>
</dbReference>